<dbReference type="Proteomes" id="UP001161409">
    <property type="component" value="Unassembled WGS sequence"/>
</dbReference>
<evidence type="ECO:0000256" key="4">
    <source>
        <dbReference type="ARBA" id="ARBA00029447"/>
    </source>
</evidence>
<reference evidence="11" key="2">
    <citation type="submission" date="2023-01" db="EMBL/GenBank/DDBJ databases">
        <title>Draft genome sequence of Sneathiella chinensis strain NBRC 103408.</title>
        <authorList>
            <person name="Sun Q."/>
            <person name="Mori K."/>
        </authorList>
    </citation>
    <scope>NUCLEOTIDE SEQUENCE</scope>
    <source>
        <strain evidence="11">NBRC 103408</strain>
    </source>
</reference>
<dbReference type="PROSITE" id="PS50111">
    <property type="entry name" value="CHEMOTAXIS_TRANSDUC_2"/>
    <property type="match status" value="1"/>
</dbReference>
<keyword evidence="7" id="KW-0472">Membrane</keyword>
<dbReference type="InterPro" id="IPR000727">
    <property type="entry name" value="T_SNARE_dom"/>
</dbReference>
<dbReference type="PROSITE" id="PS50192">
    <property type="entry name" value="T_SNARE"/>
    <property type="match status" value="1"/>
</dbReference>
<evidence type="ECO:0000256" key="5">
    <source>
        <dbReference type="PROSITE-ProRule" id="PRU00284"/>
    </source>
</evidence>
<proteinExistence type="inferred from homology"/>
<evidence type="ECO:0000256" key="6">
    <source>
        <dbReference type="SAM" id="MobiDB-lite"/>
    </source>
</evidence>
<protein>
    <recommendedName>
        <fullName evidence="13">Methyl-accepting chemotaxis protein</fullName>
    </recommendedName>
</protein>
<feature type="domain" description="HAMP" evidence="10">
    <location>
        <begin position="215"/>
        <end position="268"/>
    </location>
</feature>
<evidence type="ECO:0000313" key="11">
    <source>
        <dbReference type="EMBL" id="GLQ04861.1"/>
    </source>
</evidence>
<dbReference type="SUPFAM" id="SSF58104">
    <property type="entry name" value="Methyl-accepting chemotaxis protein (MCP) signaling domain"/>
    <property type="match status" value="1"/>
</dbReference>
<comment type="similarity">
    <text evidence="4">Belongs to the methyl-accepting chemotaxis (MCP) protein family.</text>
</comment>
<dbReference type="Pfam" id="PF00015">
    <property type="entry name" value="MCPsignal"/>
    <property type="match status" value="1"/>
</dbReference>
<accession>A0ABQ5TZI9</accession>
<evidence type="ECO:0000259" key="8">
    <source>
        <dbReference type="PROSITE" id="PS50111"/>
    </source>
</evidence>
<dbReference type="EMBL" id="BSNF01000001">
    <property type="protein sequence ID" value="GLQ04861.1"/>
    <property type="molecule type" value="Genomic_DNA"/>
</dbReference>
<dbReference type="PANTHER" id="PTHR32089">
    <property type="entry name" value="METHYL-ACCEPTING CHEMOTAXIS PROTEIN MCPB"/>
    <property type="match status" value="1"/>
</dbReference>
<dbReference type="Gene3D" id="6.10.340.10">
    <property type="match status" value="1"/>
</dbReference>
<dbReference type="InterPro" id="IPR004089">
    <property type="entry name" value="MCPsignal_dom"/>
</dbReference>
<keyword evidence="2" id="KW-0997">Cell inner membrane</keyword>
<keyword evidence="7" id="KW-0812">Transmembrane</keyword>
<keyword evidence="12" id="KW-1185">Reference proteome</keyword>
<feature type="domain" description="Methyl-accepting transducer" evidence="8">
    <location>
        <begin position="312"/>
        <end position="566"/>
    </location>
</feature>
<feature type="region of interest" description="Disordered" evidence="6">
    <location>
        <begin position="273"/>
        <end position="311"/>
    </location>
</feature>
<dbReference type="Gene3D" id="1.10.287.950">
    <property type="entry name" value="Methyl-accepting chemotaxis protein"/>
    <property type="match status" value="1"/>
</dbReference>
<sequence>MNPRNLKISVKLLVSPLIFIVATLFLGYLAYMDMEDSRRTMEVLNNNATMKTGAAVRFQRDLLGFNGNLYQLISHVGAGDTEEKLAKERAGLKGYAAGAQKSLADFVASSRFNAEEKALFDRLTDELAQFVATTTAVVDMTKTDSNKAVAMMKTADAQFGKLYETINTITALWQKESTSFYTTAVQNTEDTVSQFIVIGIVALLVAMVLNFLMTRLIRGPIVSMTDVMAKLAEGDRTVDVPAQDQKDEIGAMARAVQIFKDTAIEQERLREEAARNAERQAEMERQSRAEEEQRAEEERRREQAENLEKQRRADEISALIEDFERQVSEVLETVAAAAMELQDTASSMSSTATMSQDLATGVATASTEASQNVQTVASAAEELTSSINEISRQVQQANKVSEKAVVEAKNSTASVQTLAETANKISEVVNMINDIAGQTNLLALNATIEAARAGEAGKGFAVVASEVKSLATQTARATEEIASQIGDMQTATGGAVTAIATIDDVINSIRESTVSISSAIEQQSAATNEISRNVQEASNGTREVSSKIETVSVKAGETGAAAAQVQSAAQRLDELSGRLKSGIEGFLTKVRAA</sequence>
<name>A0ABQ5TZI9_9PROT</name>
<feature type="domain" description="T-SNARE coiled-coil homology" evidence="9">
    <location>
        <begin position="499"/>
        <end position="551"/>
    </location>
</feature>
<keyword evidence="3 5" id="KW-0807">Transducer</keyword>
<evidence type="ECO:0000259" key="9">
    <source>
        <dbReference type="PROSITE" id="PS50192"/>
    </source>
</evidence>
<dbReference type="InterPro" id="IPR024478">
    <property type="entry name" value="HlyB_4HB_MCP"/>
</dbReference>
<dbReference type="InterPro" id="IPR003660">
    <property type="entry name" value="HAMP_dom"/>
</dbReference>
<dbReference type="SMART" id="SM00304">
    <property type="entry name" value="HAMP"/>
    <property type="match status" value="1"/>
</dbReference>
<comment type="subcellular location">
    <subcellularLocation>
        <location evidence="1">Cell inner membrane</location>
        <topology evidence="1">Multi-pass membrane protein</topology>
    </subcellularLocation>
</comment>
<dbReference type="PROSITE" id="PS50885">
    <property type="entry name" value="HAMP"/>
    <property type="match status" value="1"/>
</dbReference>
<comment type="caution">
    <text evidence="11">The sequence shown here is derived from an EMBL/GenBank/DDBJ whole genome shotgun (WGS) entry which is preliminary data.</text>
</comment>
<gene>
    <name evidence="11" type="ORF">GCM10007924_00820</name>
</gene>
<dbReference type="SUPFAM" id="SSF158472">
    <property type="entry name" value="HAMP domain-like"/>
    <property type="match status" value="1"/>
</dbReference>
<evidence type="ECO:0000256" key="7">
    <source>
        <dbReference type="SAM" id="Phobius"/>
    </source>
</evidence>
<evidence type="ECO:0000259" key="10">
    <source>
        <dbReference type="PROSITE" id="PS50885"/>
    </source>
</evidence>
<feature type="transmembrane region" description="Helical" evidence="7">
    <location>
        <begin position="12"/>
        <end position="31"/>
    </location>
</feature>
<dbReference type="PANTHER" id="PTHR32089:SF112">
    <property type="entry name" value="LYSOZYME-LIKE PROTEIN-RELATED"/>
    <property type="match status" value="1"/>
</dbReference>
<keyword evidence="7" id="KW-1133">Transmembrane helix</keyword>
<organism evidence="11 12">
    <name type="scientific">Sneathiella chinensis</name>
    <dbReference type="NCBI Taxonomy" id="349750"/>
    <lineage>
        <taxon>Bacteria</taxon>
        <taxon>Pseudomonadati</taxon>
        <taxon>Pseudomonadota</taxon>
        <taxon>Alphaproteobacteria</taxon>
        <taxon>Sneathiellales</taxon>
        <taxon>Sneathiellaceae</taxon>
        <taxon>Sneathiella</taxon>
    </lineage>
</organism>
<evidence type="ECO:0000313" key="12">
    <source>
        <dbReference type="Proteomes" id="UP001161409"/>
    </source>
</evidence>
<evidence type="ECO:0000256" key="3">
    <source>
        <dbReference type="ARBA" id="ARBA00023224"/>
    </source>
</evidence>
<evidence type="ECO:0008006" key="13">
    <source>
        <dbReference type="Google" id="ProtNLM"/>
    </source>
</evidence>
<feature type="transmembrane region" description="Helical" evidence="7">
    <location>
        <begin position="195"/>
        <end position="213"/>
    </location>
</feature>
<dbReference type="SMART" id="SM00283">
    <property type="entry name" value="MA"/>
    <property type="match status" value="1"/>
</dbReference>
<dbReference type="Pfam" id="PF12729">
    <property type="entry name" value="4HB_MCP_1"/>
    <property type="match status" value="1"/>
</dbReference>
<dbReference type="Pfam" id="PF00672">
    <property type="entry name" value="HAMP"/>
    <property type="match status" value="1"/>
</dbReference>
<reference evidence="11" key="1">
    <citation type="journal article" date="2014" name="Int. J. Syst. Evol. Microbiol.">
        <title>Complete genome of a new Firmicutes species belonging to the dominant human colonic microbiota ('Ruminococcus bicirculans') reveals two chromosomes and a selective capacity to utilize plant glucans.</title>
        <authorList>
            <consortium name="NISC Comparative Sequencing Program"/>
            <person name="Wegmann U."/>
            <person name="Louis P."/>
            <person name="Goesmann A."/>
            <person name="Henrissat B."/>
            <person name="Duncan S.H."/>
            <person name="Flint H.J."/>
        </authorList>
    </citation>
    <scope>NUCLEOTIDE SEQUENCE</scope>
    <source>
        <strain evidence="11">NBRC 103408</strain>
    </source>
</reference>
<evidence type="ECO:0000256" key="2">
    <source>
        <dbReference type="ARBA" id="ARBA00022519"/>
    </source>
</evidence>
<keyword evidence="2" id="KW-1003">Cell membrane</keyword>
<dbReference type="RefSeq" id="WP_277345996.1">
    <property type="nucleotide sequence ID" value="NZ_BSNF01000001.1"/>
</dbReference>
<dbReference type="CDD" id="cd06225">
    <property type="entry name" value="HAMP"/>
    <property type="match status" value="1"/>
</dbReference>
<evidence type="ECO:0000256" key="1">
    <source>
        <dbReference type="ARBA" id="ARBA00004429"/>
    </source>
</evidence>